<dbReference type="GO" id="GO:0035251">
    <property type="term" value="F:UDP-glucosyltransferase activity"/>
    <property type="evidence" value="ECO:0007669"/>
    <property type="project" value="TreeGrafter"/>
</dbReference>
<dbReference type="Gene3D" id="3.40.50.2000">
    <property type="entry name" value="Glycogen Phosphorylase B"/>
    <property type="match status" value="2"/>
</dbReference>
<evidence type="ECO:0000313" key="6">
    <source>
        <dbReference type="Proteomes" id="UP001190926"/>
    </source>
</evidence>
<evidence type="ECO:0000313" key="5">
    <source>
        <dbReference type="EMBL" id="KAH6825385.1"/>
    </source>
</evidence>
<dbReference type="Proteomes" id="UP001190926">
    <property type="component" value="Unassembled WGS sequence"/>
</dbReference>
<dbReference type="EC" id="2.4.1.-" evidence="4"/>
<dbReference type="AlphaFoldDB" id="A0AAD4P4A0"/>
<dbReference type="PANTHER" id="PTHR48047:SF217">
    <property type="entry name" value="GLYCOSYLTRANSFERASE"/>
    <property type="match status" value="1"/>
</dbReference>
<comment type="caution">
    <text evidence="5">The sequence shown here is derived from an EMBL/GenBank/DDBJ whole genome shotgun (WGS) entry which is preliminary data.</text>
</comment>
<comment type="similarity">
    <text evidence="1 3">Belongs to the UDP-glycosyltransferase family.</text>
</comment>
<dbReference type="EMBL" id="SDAM02000176">
    <property type="protein sequence ID" value="KAH6825385.1"/>
    <property type="molecule type" value="Genomic_DNA"/>
</dbReference>
<organism evidence="5 6">
    <name type="scientific">Perilla frutescens var. hirtella</name>
    <name type="common">Perilla citriodora</name>
    <name type="synonym">Perilla setoyensis</name>
    <dbReference type="NCBI Taxonomy" id="608512"/>
    <lineage>
        <taxon>Eukaryota</taxon>
        <taxon>Viridiplantae</taxon>
        <taxon>Streptophyta</taxon>
        <taxon>Embryophyta</taxon>
        <taxon>Tracheophyta</taxon>
        <taxon>Spermatophyta</taxon>
        <taxon>Magnoliopsida</taxon>
        <taxon>eudicotyledons</taxon>
        <taxon>Gunneridae</taxon>
        <taxon>Pentapetalae</taxon>
        <taxon>asterids</taxon>
        <taxon>lamiids</taxon>
        <taxon>Lamiales</taxon>
        <taxon>Lamiaceae</taxon>
        <taxon>Nepetoideae</taxon>
        <taxon>Elsholtzieae</taxon>
        <taxon>Perilla</taxon>
    </lineage>
</organism>
<dbReference type="Pfam" id="PF00201">
    <property type="entry name" value="UDPGT"/>
    <property type="match status" value="1"/>
</dbReference>
<dbReference type="InterPro" id="IPR035595">
    <property type="entry name" value="UDP_glycos_trans_CS"/>
</dbReference>
<reference evidence="5 6" key="1">
    <citation type="journal article" date="2021" name="Nat. Commun.">
        <title>Incipient diploidization of the medicinal plant Perilla within 10,000 years.</title>
        <authorList>
            <person name="Zhang Y."/>
            <person name="Shen Q."/>
            <person name="Leng L."/>
            <person name="Zhang D."/>
            <person name="Chen S."/>
            <person name="Shi Y."/>
            <person name="Ning Z."/>
            <person name="Chen S."/>
        </authorList>
    </citation>
    <scope>NUCLEOTIDE SEQUENCE [LARGE SCALE GENOMIC DNA]</scope>
    <source>
        <strain evidence="6">cv. PC099</strain>
    </source>
</reference>
<name>A0AAD4P4A0_PERFH</name>
<evidence type="ECO:0000256" key="4">
    <source>
        <dbReference type="RuleBase" id="RU362057"/>
    </source>
</evidence>
<keyword evidence="3" id="KW-0328">Glycosyltransferase</keyword>
<evidence type="ECO:0000256" key="1">
    <source>
        <dbReference type="ARBA" id="ARBA00009995"/>
    </source>
</evidence>
<dbReference type="PROSITE" id="PS00375">
    <property type="entry name" value="UDPGT"/>
    <property type="match status" value="1"/>
</dbReference>
<dbReference type="CDD" id="cd03784">
    <property type="entry name" value="GT1_Gtf-like"/>
    <property type="match status" value="1"/>
</dbReference>
<accession>A0AAD4P4A0</accession>
<dbReference type="FunFam" id="3.40.50.2000:FF:000047">
    <property type="entry name" value="Glycosyltransferase"/>
    <property type="match status" value="1"/>
</dbReference>
<gene>
    <name evidence="5" type="ORF">C2S53_019902</name>
</gene>
<dbReference type="PANTHER" id="PTHR48047">
    <property type="entry name" value="GLYCOSYLTRANSFERASE"/>
    <property type="match status" value="1"/>
</dbReference>
<sequence length="469" mass="51144">MSMGAESQQQQLHFVLFPMMAPGHMSPVIDIAKLLASRGGVTVSIITTPGNVARISSTIDRAASSGLQIHLIQIRFPAAEAGLPDGCENIDSLPSLEMGEKFMVAINLTRNDVVRVLEELQPPPSCLISDFGLPWTTQVAAKLNIPRIIFHGTSCIALLSSHKKKASQSQGTESAVMKDVRDQVRAAETTSYGVVVNSFDDLEAEYVKEYGKVKGQQKVWCIGPVSLCNVDSTDVAERGNKSVVDVEDCLKWLDPHEPGSVIYAALGSLARPTPEQMMELALALEESNRPFIWGLGKASSAALEEMFVESGFSQRTKDRSFLIRGWAPQVLILSHPAIGGFLTHCGWNSTLEGISAGAPLATWPFVGDQFINEKLVVEILRIGVSVGNEIRVMWGEEEKAGVFVKKDAIKKALEVLMEEGEEGTERRRRARELRKKAEMAIQEGGSSYLGLTLLIEEIKAKSMDATPLL</sequence>
<protein>
    <recommendedName>
        <fullName evidence="4">Glycosyltransferase</fullName>
        <ecNumber evidence="4">2.4.1.-</ecNumber>
    </recommendedName>
</protein>
<dbReference type="SUPFAM" id="SSF53756">
    <property type="entry name" value="UDP-Glycosyltransferase/glycogen phosphorylase"/>
    <property type="match status" value="1"/>
</dbReference>
<proteinExistence type="inferred from homology"/>
<keyword evidence="6" id="KW-1185">Reference proteome</keyword>
<keyword evidence="2 3" id="KW-0808">Transferase</keyword>
<evidence type="ECO:0000256" key="3">
    <source>
        <dbReference type="RuleBase" id="RU003718"/>
    </source>
</evidence>
<dbReference type="InterPro" id="IPR002213">
    <property type="entry name" value="UDP_glucos_trans"/>
</dbReference>
<evidence type="ECO:0000256" key="2">
    <source>
        <dbReference type="ARBA" id="ARBA00022679"/>
    </source>
</evidence>